<reference evidence="2" key="6">
    <citation type="submission" date="2004-03" db="EMBL/GenBank/DDBJ databases">
        <authorList>
            <person name="Arakawa T."/>
            <person name="Carninci P."/>
            <person name="Fukuda S."/>
            <person name="Hashizume W."/>
            <person name="Hayashida K."/>
            <person name="Hori F."/>
            <person name="Iida J."/>
            <person name="Imamura K."/>
            <person name="Imotani K."/>
            <person name="Itoh M."/>
            <person name="Kanagawa S."/>
            <person name="Kawai J."/>
            <person name="Kojima M."/>
            <person name="Konno H."/>
            <person name="Murata M."/>
            <person name="Nakamura M."/>
            <person name="Ninomiya N."/>
            <person name="Nishiyori H."/>
            <person name="Nomura K."/>
            <person name="Ohno M."/>
            <person name="Sakazume N."/>
            <person name="Sano H."/>
            <person name="Sasaki D."/>
            <person name="Shibata K."/>
            <person name="Shiraki T."/>
            <person name="Tagami M."/>
            <person name="Tagami Y."/>
            <person name="Waki K."/>
            <person name="Watahiki A."/>
            <person name="Muramatsu M."/>
            <person name="Hayashizaki Y."/>
        </authorList>
    </citation>
    <scope>NUCLEOTIDE SEQUENCE</scope>
    <source>
        <strain evidence="2">NOD</strain>
        <tissue evidence="2">Activated spleen</tissue>
    </source>
</reference>
<reference evidence="2" key="7">
    <citation type="journal article" date="2005" name="Science">
        <title>The Transcriptional Landscape of the Mammalian Genome.</title>
        <authorList>
            <consortium name="The FANTOM Consortium"/>
            <consortium name="Riken Genome Exploration Research Group and Genome Science Group (Genome Network Project Core Group)"/>
        </authorList>
    </citation>
    <scope>NUCLEOTIDE SEQUENCE</scope>
    <source>
        <strain evidence="2">NOD</strain>
        <tissue evidence="2">Activated spleen</tissue>
    </source>
</reference>
<evidence type="ECO:0000256" key="1">
    <source>
        <dbReference type="SAM" id="MobiDB-lite"/>
    </source>
</evidence>
<dbReference type="AlphaFoldDB" id="Q3U0L7"/>
<name>Q3U0L7_MOUSE</name>
<reference evidence="2" key="8">
    <citation type="journal article" date="2005" name="Science">
        <title>Antisense Transcription in the Mammalian Transcriptome.</title>
        <authorList>
            <consortium name="RIKEN Genome Exploration Research Group and Genome Science Group (Genome Network Project Core Group) and the FANTOM Consortium"/>
        </authorList>
    </citation>
    <scope>NUCLEOTIDE SEQUENCE</scope>
    <source>
        <strain evidence="2">NOD</strain>
        <tissue evidence="2">Activated spleen</tissue>
    </source>
</reference>
<dbReference type="AGR" id="MGI:2140540"/>
<accession>Q3U0L7</accession>
<dbReference type="MGI" id="MGI:2140540">
    <property type="gene designation" value="AW011738"/>
</dbReference>
<evidence type="ECO:0000313" key="2">
    <source>
        <dbReference type="EMBL" id="BAE33835.1"/>
    </source>
</evidence>
<feature type="compositionally biased region" description="Basic and acidic residues" evidence="1">
    <location>
        <begin position="90"/>
        <end position="99"/>
    </location>
</feature>
<reference evidence="2" key="1">
    <citation type="journal article" date="1999" name="Methods Enzymol.">
        <title>High-efficiency full-length cDNA cloning.</title>
        <authorList>
            <person name="Carninci P."/>
            <person name="Hayashizaki Y."/>
        </authorList>
    </citation>
    <scope>NUCLEOTIDE SEQUENCE</scope>
    <source>
        <strain evidence="2">NOD</strain>
        <tissue evidence="2">Activated spleen</tissue>
    </source>
</reference>
<feature type="non-terminal residue" evidence="2">
    <location>
        <position position="1"/>
    </location>
</feature>
<dbReference type="EMBL" id="AK156747">
    <property type="protein sequence ID" value="BAE33835.1"/>
    <property type="molecule type" value="mRNA"/>
</dbReference>
<feature type="compositionally biased region" description="Low complexity" evidence="1">
    <location>
        <begin position="100"/>
        <end position="109"/>
    </location>
</feature>
<reference evidence="2" key="2">
    <citation type="journal article" date="2000" name="Genome Res.">
        <title>Normalization and subtraction of cap-trapper-selected cDNAs to prepare full-length cDNA libraries for rapid discovery of new genes.</title>
        <authorList>
            <person name="Carninci P."/>
            <person name="Shibata Y."/>
            <person name="Hayatsu N."/>
            <person name="Sugahara Y."/>
            <person name="Shibata K."/>
            <person name="Itoh M."/>
            <person name="Konno H."/>
            <person name="Okazaki Y."/>
            <person name="Muramatsu M."/>
            <person name="Hayashizaki Y."/>
        </authorList>
    </citation>
    <scope>NUCLEOTIDE SEQUENCE</scope>
    <source>
        <strain evidence="2">NOD</strain>
        <tissue evidence="2">Activated spleen</tissue>
    </source>
</reference>
<reference evidence="2" key="5">
    <citation type="journal article" date="2002" name="Nature">
        <title>Analysis of the mouse transcriptome based on functional annotation of 60,770 full-length cDNAs.</title>
        <authorList>
            <consortium name="The FANTOM Consortium and the RIKEN Genome Exploration Research Group Phase I and II Team"/>
        </authorList>
    </citation>
    <scope>NUCLEOTIDE SEQUENCE</scope>
    <source>
        <strain evidence="2">NOD</strain>
        <tissue evidence="2">Activated spleen</tissue>
    </source>
</reference>
<gene>
    <name evidence="3" type="primary">AW011738</name>
</gene>
<reference evidence="2" key="4">
    <citation type="journal article" date="2001" name="Nature">
        <title>Functional annotation of a full-length mouse cDNA collection.</title>
        <authorList>
            <consortium name="The RIKEN Genome Exploration Research Group Phase II Team and the FANTOM Consortium"/>
        </authorList>
    </citation>
    <scope>NUCLEOTIDE SEQUENCE</scope>
    <source>
        <strain evidence="2">NOD</strain>
        <tissue evidence="2">Activated spleen</tissue>
    </source>
</reference>
<protein>
    <submittedName>
        <fullName evidence="2">Uncharacterized protein</fullName>
    </submittedName>
</protein>
<sequence>GSVSQALAHAVRTGAPGTAWKAGRASQPSLAGPGPQTSGQRCQNPQSRARDNGTPDSSAALPKSPGSWRRGGERASVQAWLCSRPPLRPRAQEGCEWRPGRSPVPRPSVALTQSPRFRGRGNSLPCHPSCVPASTAPKLTKPRTADILEMSVKDICSAYTAR</sequence>
<proteinExistence type="evidence at transcript level"/>
<evidence type="ECO:0000313" key="3">
    <source>
        <dbReference type="MGI" id="MGI:2140540"/>
    </source>
</evidence>
<organism evidence="2">
    <name type="scientific">Mus musculus</name>
    <name type="common">Mouse</name>
    <dbReference type="NCBI Taxonomy" id="10090"/>
    <lineage>
        <taxon>Eukaryota</taxon>
        <taxon>Metazoa</taxon>
        <taxon>Chordata</taxon>
        <taxon>Craniata</taxon>
        <taxon>Vertebrata</taxon>
        <taxon>Euteleostomi</taxon>
        <taxon>Mammalia</taxon>
        <taxon>Eutheria</taxon>
        <taxon>Euarchontoglires</taxon>
        <taxon>Glires</taxon>
        <taxon>Rodentia</taxon>
        <taxon>Myomorpha</taxon>
        <taxon>Muroidea</taxon>
        <taxon>Muridae</taxon>
        <taxon>Murinae</taxon>
        <taxon>Mus</taxon>
        <taxon>Mus</taxon>
    </lineage>
</organism>
<feature type="region of interest" description="Disordered" evidence="1">
    <location>
        <begin position="1"/>
        <end position="76"/>
    </location>
</feature>
<reference evidence="2" key="3">
    <citation type="journal article" date="2000" name="Genome Res.">
        <title>RIKEN integrated sequence analysis (RISA) system--384-format sequencing pipeline with 384 multicapillary sequencer.</title>
        <authorList>
            <person name="Shibata K."/>
            <person name="Itoh M."/>
            <person name="Aizawa K."/>
            <person name="Nagaoka S."/>
            <person name="Sasaki N."/>
            <person name="Carninci P."/>
            <person name="Konno H."/>
            <person name="Akiyama J."/>
            <person name="Nishi K."/>
            <person name="Kitsunai T."/>
            <person name="Tashiro H."/>
            <person name="Itoh M."/>
            <person name="Sumi N."/>
            <person name="Ishii Y."/>
            <person name="Nakamura S."/>
            <person name="Hazama M."/>
            <person name="Nishine T."/>
            <person name="Harada A."/>
            <person name="Yamamoto R."/>
            <person name="Matsumoto H."/>
            <person name="Sakaguchi S."/>
            <person name="Ikegami T."/>
            <person name="Kashiwagi K."/>
            <person name="Fujiwake S."/>
            <person name="Inoue K."/>
            <person name="Togawa Y."/>
            <person name="Izawa M."/>
            <person name="Ohara E."/>
            <person name="Watahiki M."/>
            <person name="Yoneda Y."/>
            <person name="Ishikawa T."/>
            <person name="Ozawa K."/>
            <person name="Tanaka T."/>
            <person name="Matsuura S."/>
            <person name="Kawai J."/>
            <person name="Okazaki Y."/>
            <person name="Muramatsu M."/>
            <person name="Inoue Y."/>
            <person name="Kira A."/>
            <person name="Hayashizaki Y."/>
        </authorList>
    </citation>
    <scope>NUCLEOTIDE SEQUENCE</scope>
    <source>
        <strain evidence="2">NOD</strain>
        <tissue evidence="2">Activated spleen</tissue>
    </source>
</reference>
<feature type="compositionally biased region" description="Polar residues" evidence="1">
    <location>
        <begin position="35"/>
        <end position="47"/>
    </location>
</feature>
<feature type="region of interest" description="Disordered" evidence="1">
    <location>
        <begin position="88"/>
        <end position="137"/>
    </location>
</feature>